<evidence type="ECO:0000256" key="1">
    <source>
        <dbReference type="SAM" id="Phobius"/>
    </source>
</evidence>
<dbReference type="Proteomes" id="UP000606991">
    <property type="component" value="Unassembled WGS sequence"/>
</dbReference>
<keyword evidence="1" id="KW-1133">Transmembrane helix</keyword>
<dbReference type="EMBL" id="QHBU01000165">
    <property type="protein sequence ID" value="PZR80209.1"/>
    <property type="molecule type" value="Genomic_DNA"/>
</dbReference>
<organism evidence="3 4">
    <name type="scientific">Candidatus Aeolococcus gillhamiae</name>
    <dbReference type="NCBI Taxonomy" id="3127015"/>
    <lineage>
        <taxon>Bacteria</taxon>
        <taxon>Bacillati</taxon>
        <taxon>Candidatus Dormiibacterota</taxon>
        <taxon>Candidatus Dormibacteria</taxon>
        <taxon>Candidatus Aeolococcales</taxon>
        <taxon>Candidatus Aeolococcaceae</taxon>
        <taxon>Candidatus Aeolococcus</taxon>
    </lineage>
</organism>
<dbReference type="RefSeq" id="WP_337308340.1">
    <property type="nucleotide sequence ID" value="NZ_JAEKNS010000001.1"/>
</dbReference>
<dbReference type="Proteomes" id="UP000248724">
    <property type="component" value="Unassembled WGS sequence"/>
</dbReference>
<feature type="transmembrane region" description="Helical" evidence="1">
    <location>
        <begin position="69"/>
        <end position="89"/>
    </location>
</feature>
<protein>
    <recommendedName>
        <fullName evidence="6">Type IV secretion system protein</fullName>
    </recommendedName>
</protein>
<accession>A0A2W5Z4G1</accession>
<proteinExistence type="predicted"/>
<accession>A0A934N8I2</accession>
<feature type="transmembrane region" description="Helical" evidence="1">
    <location>
        <begin position="173"/>
        <end position="192"/>
    </location>
</feature>
<evidence type="ECO:0000313" key="5">
    <source>
        <dbReference type="Proteomes" id="UP000606991"/>
    </source>
</evidence>
<keyword evidence="1" id="KW-0472">Membrane</keyword>
<sequence length="317" mass="34148">MSIIHGIVNGAHAVSDPVGFILQSLIGLLGHLISVARVDMMGVLDRFLFRTVDPTVSGNRPITANPNIANLNLGLALAVDAMIGLVVLLTSLRSIFEHSMRSRYDLKVILPRVLLAIVLAHGSLLFMQMAIDLNNALGSVALSLGGPLNSDTLPWSPSLAPQTIARMISGQDLFQALLVVVLIAAMAILVLAYVIRTALLNILIVTAPLAALLTVMPDTRSHARTWLRLFTGTVFLQAVQLIILRVAVTTEFDSNGGLITTVYALATLWLLLKVPGAMNTSTHLESKAHTMLHTLERSAKHALMPAHHRAQHPHKAT</sequence>
<feature type="transmembrane region" description="Helical" evidence="1">
    <location>
        <begin position="227"/>
        <end position="248"/>
    </location>
</feature>
<feature type="transmembrane region" description="Helical" evidence="1">
    <location>
        <begin position="198"/>
        <end position="215"/>
    </location>
</feature>
<evidence type="ECO:0000313" key="2">
    <source>
        <dbReference type="EMBL" id="MBJ7593242.1"/>
    </source>
</evidence>
<reference evidence="3 4" key="1">
    <citation type="journal article" date="2017" name="Nature">
        <title>Atmospheric trace gases support primary production in Antarctic desert surface soil.</title>
        <authorList>
            <person name="Ji M."/>
            <person name="Greening C."/>
            <person name="Vanwonterghem I."/>
            <person name="Carere C.R."/>
            <person name="Bay S.K."/>
            <person name="Steen J.A."/>
            <person name="Montgomery K."/>
            <person name="Lines T."/>
            <person name="Beardall J."/>
            <person name="van Dorst J."/>
            <person name="Snape I."/>
            <person name="Stott M.B."/>
            <person name="Hugenholtz P."/>
            <person name="Ferrari B.C."/>
        </authorList>
    </citation>
    <scope>NUCLEOTIDE SEQUENCE [LARGE SCALE GENOMIC DNA]</scope>
    <source>
        <strain evidence="3">RRmetagenome_bin12</strain>
    </source>
</reference>
<dbReference type="AlphaFoldDB" id="A0A2W5Z4G1"/>
<evidence type="ECO:0008006" key="6">
    <source>
        <dbReference type="Google" id="ProtNLM"/>
    </source>
</evidence>
<name>A0A2W5Z4G1_9BACT</name>
<reference evidence="3" key="2">
    <citation type="submission" date="2018-05" db="EMBL/GenBank/DDBJ databases">
        <authorList>
            <person name="Ferrari B."/>
        </authorList>
    </citation>
    <scope>NUCLEOTIDE SEQUENCE</scope>
    <source>
        <strain evidence="3">RRmetagenome_bin12</strain>
    </source>
</reference>
<evidence type="ECO:0000313" key="4">
    <source>
        <dbReference type="Proteomes" id="UP000248724"/>
    </source>
</evidence>
<dbReference type="InterPro" id="IPR045782">
    <property type="entry name" value="TrbL_3"/>
</dbReference>
<feature type="transmembrane region" description="Helical" evidence="1">
    <location>
        <begin position="254"/>
        <end position="272"/>
    </location>
</feature>
<keyword evidence="1" id="KW-0812">Transmembrane</keyword>
<dbReference type="EMBL" id="JAEKNS010000001">
    <property type="protein sequence ID" value="MBJ7593242.1"/>
    <property type="molecule type" value="Genomic_DNA"/>
</dbReference>
<comment type="caution">
    <text evidence="3">The sequence shown here is derived from an EMBL/GenBank/DDBJ whole genome shotgun (WGS) entry which is preliminary data.</text>
</comment>
<dbReference type="Pfam" id="PF19590">
    <property type="entry name" value="TrbL_3"/>
    <property type="match status" value="1"/>
</dbReference>
<evidence type="ECO:0000313" key="3">
    <source>
        <dbReference type="EMBL" id="PZR80209.1"/>
    </source>
</evidence>
<reference evidence="2 5" key="3">
    <citation type="submission" date="2020-10" db="EMBL/GenBank/DDBJ databases">
        <title>Ca. Dormibacterota MAGs.</title>
        <authorList>
            <person name="Montgomery K."/>
        </authorList>
    </citation>
    <scope>NUCLEOTIDE SEQUENCE [LARGE SCALE GENOMIC DNA]</scope>
    <source>
        <strain evidence="2">SC8812_S17_18</strain>
    </source>
</reference>
<feature type="transmembrane region" description="Helical" evidence="1">
    <location>
        <begin position="20"/>
        <end position="40"/>
    </location>
</feature>
<gene>
    <name evidence="3" type="ORF">DLM65_08715</name>
    <name evidence="2" type="ORF">JF886_00030</name>
</gene>
<feature type="transmembrane region" description="Helical" evidence="1">
    <location>
        <begin position="109"/>
        <end position="127"/>
    </location>
</feature>